<protein>
    <submittedName>
        <fullName evidence="1">Uncharacterized protein</fullName>
    </submittedName>
</protein>
<organism evidence="1 2">
    <name type="scientific">Acinetobacter kookii</name>
    <dbReference type="NCBI Taxonomy" id="1226327"/>
    <lineage>
        <taxon>Bacteria</taxon>
        <taxon>Pseudomonadati</taxon>
        <taxon>Pseudomonadota</taxon>
        <taxon>Gammaproteobacteria</taxon>
        <taxon>Moraxellales</taxon>
        <taxon>Moraxellaceae</taxon>
        <taxon>Acinetobacter</taxon>
    </lineage>
</organism>
<dbReference type="OrthoDB" id="9803968at2"/>
<dbReference type="AlphaFoldDB" id="A0A1G6MX49"/>
<accession>A0A1G6MX49</accession>
<name>A0A1G6MX49_9GAMM</name>
<dbReference type="Proteomes" id="UP000243468">
    <property type="component" value="Unassembled WGS sequence"/>
</dbReference>
<keyword evidence="2" id="KW-1185">Reference proteome</keyword>
<dbReference type="STRING" id="1226327.SAMN05421732_10927"/>
<dbReference type="SUPFAM" id="SSF53756">
    <property type="entry name" value="UDP-Glycosyltransferase/glycogen phosphorylase"/>
    <property type="match status" value="1"/>
</dbReference>
<dbReference type="EMBL" id="FMYO01000009">
    <property type="protein sequence ID" value="SDC60150.1"/>
    <property type="molecule type" value="Genomic_DNA"/>
</dbReference>
<proteinExistence type="predicted"/>
<gene>
    <name evidence="1" type="ORF">SAMN05421732_10927</name>
</gene>
<dbReference type="RefSeq" id="WP_092820276.1">
    <property type="nucleotide sequence ID" value="NZ_BAABKJ010000014.1"/>
</dbReference>
<evidence type="ECO:0000313" key="1">
    <source>
        <dbReference type="EMBL" id="SDC60150.1"/>
    </source>
</evidence>
<sequence>MLFFIRSYIPDFDGKIQKYFNVLDTLEVSYRFIGWDRIGESKKNEKNILFKKKGYIGGGLKNFFNLILWNIFIFITLCKHHKKINIVQAIDLDTAFTAFIFCKIFSKKMIFDIYDKYTDTHGINGKFKKILDKTENYLIKQSDLCILADEIRKKQHGVDSKNIIIIENVPRDTNLPNLNSDIQDNTKIKIGYFGVLEKKHRGIEHLVNSIAERNNLELHIIGYGPLADFISNQSNKNIIFYGSASLREGLSIMSKMDIIVGMYYKDILNHLYAAPNKYYEHLMLGKAFLTTKDIPPGIKTEKFNTGWSIPEGADSLNDFFDSLVNKELIKIKSINAKNLWENYYKNYYENVYLNSYGKIIKNLNIS</sequence>
<dbReference type="Gene3D" id="3.40.50.2000">
    <property type="entry name" value="Glycogen Phosphorylase B"/>
    <property type="match status" value="1"/>
</dbReference>
<reference evidence="2" key="1">
    <citation type="submission" date="2016-09" db="EMBL/GenBank/DDBJ databases">
        <authorList>
            <person name="Varghese N."/>
            <person name="Submissions S."/>
        </authorList>
    </citation>
    <scope>NUCLEOTIDE SEQUENCE [LARGE SCALE GENOMIC DNA]</scope>
    <source>
        <strain evidence="2">ANC 4667</strain>
    </source>
</reference>
<evidence type="ECO:0000313" key="2">
    <source>
        <dbReference type="Proteomes" id="UP000243468"/>
    </source>
</evidence>